<proteinExistence type="predicted"/>
<name>A0A0F8YUH7_9ZZZZ</name>
<dbReference type="EMBL" id="LAZR01054967">
    <property type="protein sequence ID" value="KKK77415.1"/>
    <property type="molecule type" value="Genomic_DNA"/>
</dbReference>
<protein>
    <submittedName>
        <fullName evidence="1">Uncharacterized protein</fullName>
    </submittedName>
</protein>
<comment type="caution">
    <text evidence="1">The sequence shown here is derived from an EMBL/GenBank/DDBJ whole genome shotgun (WGS) entry which is preliminary data.</text>
</comment>
<organism evidence="1">
    <name type="scientific">marine sediment metagenome</name>
    <dbReference type="NCBI Taxonomy" id="412755"/>
    <lineage>
        <taxon>unclassified sequences</taxon>
        <taxon>metagenomes</taxon>
        <taxon>ecological metagenomes</taxon>
    </lineage>
</organism>
<reference evidence="1" key="1">
    <citation type="journal article" date="2015" name="Nature">
        <title>Complex archaea that bridge the gap between prokaryotes and eukaryotes.</title>
        <authorList>
            <person name="Spang A."/>
            <person name="Saw J.H."/>
            <person name="Jorgensen S.L."/>
            <person name="Zaremba-Niedzwiedzka K."/>
            <person name="Martijn J."/>
            <person name="Lind A.E."/>
            <person name="van Eijk R."/>
            <person name="Schleper C."/>
            <person name="Guy L."/>
            <person name="Ettema T.J."/>
        </authorList>
    </citation>
    <scope>NUCLEOTIDE SEQUENCE</scope>
</reference>
<gene>
    <name evidence="1" type="ORF">LCGC14_2853850</name>
</gene>
<evidence type="ECO:0000313" key="1">
    <source>
        <dbReference type="EMBL" id="KKK77415.1"/>
    </source>
</evidence>
<dbReference type="AlphaFoldDB" id="A0A0F8YUH7"/>
<sequence length="85" mass="9749">MFVFGEDHKVQFNSVTKEDAPAYLAFLQHQVDRHRHEHGNALAMLVEHEAMVKLWDSAATRHYEKALAATSLKDKLKIKFSLGED</sequence>
<accession>A0A0F8YUH7</accession>